<keyword evidence="11" id="KW-1185">Reference proteome</keyword>
<dbReference type="InterPro" id="IPR050330">
    <property type="entry name" value="Bact_OuterMem_StrucFunc"/>
</dbReference>
<feature type="domain" description="OmpA-like" evidence="9">
    <location>
        <begin position="160"/>
        <end position="279"/>
    </location>
</feature>
<comment type="similarity">
    <text evidence="2">Belongs to the MotB family.</text>
</comment>
<dbReference type="InterPro" id="IPR006665">
    <property type="entry name" value="OmpA-like"/>
</dbReference>
<organism evidence="10 11">
    <name type="scientific">Pleomorphomonas diazotrophica</name>
    <dbReference type="NCBI Taxonomy" id="1166257"/>
    <lineage>
        <taxon>Bacteria</taxon>
        <taxon>Pseudomonadati</taxon>
        <taxon>Pseudomonadota</taxon>
        <taxon>Alphaproteobacteria</taxon>
        <taxon>Hyphomicrobiales</taxon>
        <taxon>Pleomorphomonadaceae</taxon>
        <taxon>Pleomorphomonas</taxon>
    </lineage>
</organism>
<dbReference type="PROSITE" id="PS51123">
    <property type="entry name" value="OMPA_2"/>
    <property type="match status" value="1"/>
</dbReference>
<evidence type="ECO:0000256" key="5">
    <source>
        <dbReference type="ARBA" id="ARBA00022989"/>
    </source>
</evidence>
<evidence type="ECO:0000256" key="1">
    <source>
        <dbReference type="ARBA" id="ARBA00004162"/>
    </source>
</evidence>
<dbReference type="OrthoDB" id="7170686at2"/>
<dbReference type="EMBL" id="PJNW01000007">
    <property type="protein sequence ID" value="PKR89154.1"/>
    <property type="molecule type" value="Genomic_DNA"/>
</dbReference>
<evidence type="ECO:0000256" key="2">
    <source>
        <dbReference type="ARBA" id="ARBA00008914"/>
    </source>
</evidence>
<keyword evidence="6 7" id="KW-0472">Membrane</keyword>
<dbReference type="Pfam" id="PF00691">
    <property type="entry name" value="OmpA"/>
    <property type="match status" value="1"/>
</dbReference>
<keyword evidence="3" id="KW-1003">Cell membrane</keyword>
<dbReference type="InterPro" id="IPR036737">
    <property type="entry name" value="OmpA-like_sf"/>
</dbReference>
<dbReference type="SUPFAM" id="SSF103088">
    <property type="entry name" value="OmpA-like"/>
    <property type="match status" value="1"/>
</dbReference>
<evidence type="ECO:0000256" key="4">
    <source>
        <dbReference type="ARBA" id="ARBA00022692"/>
    </source>
</evidence>
<proteinExistence type="inferred from homology"/>
<keyword evidence="4 8" id="KW-0812">Transmembrane</keyword>
<evidence type="ECO:0000256" key="8">
    <source>
        <dbReference type="SAM" id="Phobius"/>
    </source>
</evidence>
<accession>A0A1I4UJJ1</accession>
<dbReference type="AlphaFoldDB" id="A0A1I4UJJ1"/>
<dbReference type="GO" id="GO:0005886">
    <property type="term" value="C:plasma membrane"/>
    <property type="evidence" value="ECO:0007669"/>
    <property type="project" value="UniProtKB-SubCell"/>
</dbReference>
<gene>
    <name evidence="10" type="ORF">CXZ10_10730</name>
</gene>
<dbReference type="Pfam" id="PF13677">
    <property type="entry name" value="MotB_plug"/>
    <property type="match status" value="1"/>
</dbReference>
<dbReference type="PANTHER" id="PTHR30329:SF21">
    <property type="entry name" value="LIPOPROTEIN YIAD-RELATED"/>
    <property type="match status" value="1"/>
</dbReference>
<comment type="caution">
    <text evidence="10">The sequence shown here is derived from an EMBL/GenBank/DDBJ whole genome shotgun (WGS) entry which is preliminary data.</text>
</comment>
<feature type="transmembrane region" description="Helical" evidence="8">
    <location>
        <begin position="20"/>
        <end position="40"/>
    </location>
</feature>
<evidence type="ECO:0000256" key="7">
    <source>
        <dbReference type="PROSITE-ProRule" id="PRU00473"/>
    </source>
</evidence>
<evidence type="ECO:0000313" key="11">
    <source>
        <dbReference type="Proteomes" id="UP000233491"/>
    </source>
</evidence>
<comment type="subcellular location">
    <subcellularLocation>
        <location evidence="1">Cell membrane</location>
        <topology evidence="1">Single-pass membrane protein</topology>
    </subcellularLocation>
</comment>
<protein>
    <recommendedName>
        <fullName evidence="9">OmpA-like domain-containing protein</fullName>
    </recommendedName>
</protein>
<evidence type="ECO:0000256" key="6">
    <source>
        <dbReference type="ARBA" id="ARBA00023136"/>
    </source>
</evidence>
<evidence type="ECO:0000256" key="3">
    <source>
        <dbReference type="ARBA" id="ARBA00022475"/>
    </source>
</evidence>
<evidence type="ECO:0000259" key="9">
    <source>
        <dbReference type="PROSITE" id="PS51123"/>
    </source>
</evidence>
<dbReference type="Proteomes" id="UP000233491">
    <property type="component" value="Unassembled WGS sequence"/>
</dbReference>
<keyword evidence="5 8" id="KW-1133">Transmembrane helix</keyword>
<dbReference type="RefSeq" id="WP_101289163.1">
    <property type="nucleotide sequence ID" value="NZ_FOUQ01000008.1"/>
</dbReference>
<sequence length="292" mass="31675">MAQKKRGGGEAGGHGGAPWVITFADLMSLLMALFVMIVSFSSQDEQKLNEAAGSMRDAFGYQSVQRPAGMIEQSGLPERKYLRNVESMSLSEAVEFATDFNDQYEKQGPEVNTNRFEKAAESKPRDYLTASESLRQALQDLPDYAELSKQVILKVADDGLHISIIDQDGRPMFASQSREPTERLKIVLSRIAPVIQQMPGRLRIVGHTESVGDLAIAGGAAWQLSSDRAISAAAILGSFGLGPGSLAEVTGVADRDPMFPDDPFLSGNRRIELIMLKEAAPMPSTEAFPSEP</sequence>
<reference evidence="10 11" key="1">
    <citation type="submission" date="2017-12" db="EMBL/GenBank/DDBJ databases">
        <title>Anaerobic carbon monoxide metabolism by Pleomorphomonas carboxyditropha sp. nov., a new mesophilic hydrogenogenic carboxidotroph.</title>
        <authorList>
            <person name="Esquivel-Elizondo S."/>
            <person name="Krajmalnik-Brown R."/>
        </authorList>
    </citation>
    <scope>NUCLEOTIDE SEQUENCE [LARGE SCALE GENOMIC DNA]</scope>
    <source>
        <strain evidence="10 11">R5-392</strain>
    </source>
</reference>
<dbReference type="Gene3D" id="3.30.1330.60">
    <property type="entry name" value="OmpA-like domain"/>
    <property type="match status" value="1"/>
</dbReference>
<evidence type="ECO:0000313" key="10">
    <source>
        <dbReference type="EMBL" id="PKR89154.1"/>
    </source>
</evidence>
<dbReference type="InterPro" id="IPR025713">
    <property type="entry name" value="MotB-like_N_dom"/>
</dbReference>
<name>A0A1I4UJJ1_9HYPH</name>
<dbReference type="PANTHER" id="PTHR30329">
    <property type="entry name" value="STATOR ELEMENT OF FLAGELLAR MOTOR COMPLEX"/>
    <property type="match status" value="1"/>
</dbReference>